<evidence type="ECO:0000313" key="4">
    <source>
        <dbReference type="Proteomes" id="UP000541154"/>
    </source>
</evidence>
<feature type="transmembrane region" description="Helical" evidence="1">
    <location>
        <begin position="119"/>
        <end position="143"/>
    </location>
</feature>
<dbReference type="EMBL" id="SPNV01000007">
    <property type="protein sequence ID" value="KAF5866510.1"/>
    <property type="molecule type" value="Genomic_DNA"/>
</dbReference>
<evidence type="ECO:0000256" key="1">
    <source>
        <dbReference type="SAM" id="Phobius"/>
    </source>
</evidence>
<keyword evidence="1" id="KW-1133">Transmembrane helix</keyword>
<feature type="transmembrane region" description="Helical" evidence="1">
    <location>
        <begin position="163"/>
        <end position="181"/>
    </location>
</feature>
<proteinExistence type="predicted"/>
<dbReference type="PANTHER" id="PTHR37013:SF7">
    <property type="entry name" value="INTEGRAL MEMBRANE PROTEIN"/>
    <property type="match status" value="1"/>
</dbReference>
<dbReference type="AlphaFoldDB" id="A0A8H6AGV9"/>
<protein>
    <recommendedName>
        <fullName evidence="2">DUF7703 domain-containing protein</fullName>
    </recommendedName>
</protein>
<evidence type="ECO:0000259" key="2">
    <source>
        <dbReference type="Pfam" id="PF24802"/>
    </source>
</evidence>
<comment type="caution">
    <text evidence="3">The sequence shown here is derived from an EMBL/GenBank/DDBJ whole genome shotgun (WGS) entry which is preliminary data.</text>
</comment>
<feature type="transmembrane region" description="Helical" evidence="1">
    <location>
        <begin position="55"/>
        <end position="79"/>
    </location>
</feature>
<gene>
    <name evidence="3" type="ORF">ETB97_011395</name>
</gene>
<evidence type="ECO:0000313" key="3">
    <source>
        <dbReference type="EMBL" id="KAF5866510.1"/>
    </source>
</evidence>
<dbReference type="Pfam" id="PF24802">
    <property type="entry name" value="DUF7703"/>
    <property type="match status" value="1"/>
</dbReference>
<keyword evidence="4" id="KW-1185">Reference proteome</keyword>
<accession>A0A8H6AGV9</accession>
<reference evidence="3 4" key="1">
    <citation type="submission" date="2019-04" db="EMBL/GenBank/DDBJ databases">
        <title>Aspergillus burnettii sp. nov., novel species from soil in southeast Queensland.</title>
        <authorList>
            <person name="Gilchrist C.L.M."/>
            <person name="Pitt J.I."/>
            <person name="Lange L."/>
            <person name="Lacey H.J."/>
            <person name="Vuong D."/>
            <person name="Midgley D.J."/>
            <person name="Greenfield P."/>
            <person name="Bradbury M."/>
            <person name="Lacey E."/>
            <person name="Busk P.K."/>
            <person name="Pilgaard B."/>
            <person name="Chooi Y.H."/>
            <person name="Piggott A.M."/>
        </authorList>
    </citation>
    <scope>NUCLEOTIDE SEQUENCE [LARGE SCALE GENOMIC DNA]</scope>
    <source>
        <strain evidence="3 4">FRR 5400</strain>
    </source>
</reference>
<organism evidence="3 4">
    <name type="scientific">Petromyces alliaceus</name>
    <name type="common">Aspergillus alliaceus</name>
    <dbReference type="NCBI Taxonomy" id="209559"/>
    <lineage>
        <taxon>Eukaryota</taxon>
        <taxon>Fungi</taxon>
        <taxon>Dikarya</taxon>
        <taxon>Ascomycota</taxon>
        <taxon>Pezizomycotina</taxon>
        <taxon>Eurotiomycetes</taxon>
        <taxon>Eurotiomycetidae</taxon>
        <taxon>Eurotiales</taxon>
        <taxon>Aspergillaceae</taxon>
        <taxon>Aspergillus</taxon>
        <taxon>Aspergillus subgen. Circumdati</taxon>
    </lineage>
</organism>
<dbReference type="Proteomes" id="UP000541154">
    <property type="component" value="Unassembled WGS sequence"/>
</dbReference>
<keyword evidence="1" id="KW-0472">Membrane</keyword>
<sequence length="304" mass="34250">MSNAQCVVTSQFLDIHISGVTEACVFVAFTAIAWYNTVELIILCFTTFKKFRGCYFWSLLVASACVGIHALGFLLFVFVIGVTPYISLTIAVFSWCGMVTGQSLVLWSRLHLVLYHPRILRGVLWMIVADAILLHTPIIVLLYGAVSSHPRQFRAGYNVMERIQLVGFCLQELTISIIYVWETVKLLKFQQEQHRRHILHQLLIISIVILLLDITVVVVEYAGLYTLQVPLKAYVYSVKLKLEYSILGKLVEISRGPATDLTSSVNDLSSNPLPHHGETTNGIIVKFGGLMMLRDKNIYYHLGS</sequence>
<feature type="transmembrane region" description="Helical" evidence="1">
    <location>
        <begin position="202"/>
        <end position="224"/>
    </location>
</feature>
<dbReference type="InterPro" id="IPR056120">
    <property type="entry name" value="DUF7703"/>
</dbReference>
<keyword evidence="1" id="KW-0812">Transmembrane</keyword>
<dbReference type="PANTHER" id="PTHR37013">
    <property type="entry name" value="INTEGRAL MEMBRANE PROTEIN (AFU_ORTHOLOGUE AFUA_1G05950)-RELATED"/>
    <property type="match status" value="1"/>
</dbReference>
<feature type="transmembrane region" description="Helical" evidence="1">
    <location>
        <begin position="25"/>
        <end position="48"/>
    </location>
</feature>
<name>A0A8H6AGV9_PETAA</name>
<feature type="domain" description="DUF7703" evidence="2">
    <location>
        <begin position="21"/>
        <end position="260"/>
    </location>
</feature>
<feature type="transmembrane region" description="Helical" evidence="1">
    <location>
        <begin position="85"/>
        <end position="107"/>
    </location>
</feature>